<dbReference type="Gene3D" id="1.20.1250.20">
    <property type="entry name" value="MFS general substrate transporter like domains"/>
    <property type="match status" value="1"/>
</dbReference>
<keyword evidence="6" id="KW-0560">Oxidoreductase</keyword>
<evidence type="ECO:0000259" key="5">
    <source>
        <dbReference type="PROSITE" id="PS50850"/>
    </source>
</evidence>
<evidence type="ECO:0000256" key="2">
    <source>
        <dbReference type="ARBA" id="ARBA00022692"/>
    </source>
</evidence>
<dbReference type="InterPro" id="IPR036259">
    <property type="entry name" value="MFS_trans_sf"/>
</dbReference>
<evidence type="ECO:0000313" key="7">
    <source>
        <dbReference type="Proteomes" id="UP000251088"/>
    </source>
</evidence>
<keyword evidence="3" id="KW-1133">Transmembrane helix</keyword>
<evidence type="ECO:0000256" key="3">
    <source>
        <dbReference type="ARBA" id="ARBA00022989"/>
    </source>
</evidence>
<dbReference type="InterPro" id="IPR020846">
    <property type="entry name" value="MFS_dom"/>
</dbReference>
<gene>
    <name evidence="6" type="primary">dgoT_6</name>
    <name evidence="6" type="ORF">NCTC9128_01686</name>
</gene>
<keyword evidence="4" id="KW-0472">Membrane</keyword>
<sequence length="56" mass="5961">MINYLDRTVLGIAAPKLTAELGIDPAIMGILFSAFAWTYALAQIPADCFSTALATK</sequence>
<name>A0A2X3ENK0_KLEPN</name>
<dbReference type="AlphaFoldDB" id="A0A2X3ENK0"/>
<keyword evidence="6" id="KW-0670">Pyruvate</keyword>
<keyword evidence="2" id="KW-0812">Transmembrane</keyword>
<dbReference type="Proteomes" id="UP000251088">
    <property type="component" value="Unassembled WGS sequence"/>
</dbReference>
<proteinExistence type="predicted"/>
<dbReference type="SUPFAM" id="SSF103473">
    <property type="entry name" value="MFS general substrate transporter"/>
    <property type="match status" value="1"/>
</dbReference>
<keyword evidence="1" id="KW-1003">Cell membrane</keyword>
<accession>A0A2X3ENK0</accession>
<evidence type="ECO:0000256" key="4">
    <source>
        <dbReference type="ARBA" id="ARBA00023136"/>
    </source>
</evidence>
<evidence type="ECO:0000256" key="1">
    <source>
        <dbReference type="ARBA" id="ARBA00022475"/>
    </source>
</evidence>
<feature type="domain" description="Major facilitator superfamily (MFS) profile" evidence="5">
    <location>
        <begin position="1"/>
        <end position="56"/>
    </location>
</feature>
<dbReference type="EMBL" id="UAWN01000006">
    <property type="protein sequence ID" value="SQC12300.1"/>
    <property type="molecule type" value="Genomic_DNA"/>
</dbReference>
<dbReference type="PROSITE" id="PS50850">
    <property type="entry name" value="MFS"/>
    <property type="match status" value="1"/>
</dbReference>
<keyword evidence="6" id="KW-0223">Dioxygenase</keyword>
<dbReference type="GO" id="GO:0051213">
    <property type="term" value="F:dioxygenase activity"/>
    <property type="evidence" value="ECO:0007669"/>
    <property type="project" value="UniProtKB-KW"/>
</dbReference>
<organism evidence="6 7">
    <name type="scientific">Klebsiella pneumoniae</name>
    <dbReference type="NCBI Taxonomy" id="573"/>
    <lineage>
        <taxon>Bacteria</taxon>
        <taxon>Pseudomonadati</taxon>
        <taxon>Pseudomonadota</taxon>
        <taxon>Gammaproteobacteria</taxon>
        <taxon>Enterobacterales</taxon>
        <taxon>Enterobacteriaceae</taxon>
        <taxon>Klebsiella/Raoultella group</taxon>
        <taxon>Klebsiella</taxon>
        <taxon>Klebsiella pneumoniae complex</taxon>
    </lineage>
</organism>
<protein>
    <submittedName>
        <fullName evidence="6">4-hydroxyphenylpyruvate dioxygenase</fullName>
    </submittedName>
</protein>
<dbReference type="InterPro" id="IPR011701">
    <property type="entry name" value="MFS"/>
</dbReference>
<evidence type="ECO:0000313" key="6">
    <source>
        <dbReference type="EMBL" id="SQC12300.1"/>
    </source>
</evidence>
<dbReference type="Pfam" id="PF07690">
    <property type="entry name" value="MFS_1"/>
    <property type="match status" value="1"/>
</dbReference>
<dbReference type="GO" id="GO:0022857">
    <property type="term" value="F:transmembrane transporter activity"/>
    <property type="evidence" value="ECO:0007669"/>
    <property type="project" value="InterPro"/>
</dbReference>
<reference evidence="6 7" key="1">
    <citation type="submission" date="2018-06" db="EMBL/GenBank/DDBJ databases">
        <authorList>
            <consortium name="Pathogen Informatics"/>
            <person name="Doyle S."/>
        </authorList>
    </citation>
    <scope>NUCLEOTIDE SEQUENCE [LARGE SCALE GENOMIC DNA]</scope>
    <source>
        <strain evidence="6 7">NCTC9128</strain>
    </source>
</reference>